<feature type="region of interest" description="Disordered" evidence="1">
    <location>
        <begin position="1"/>
        <end position="25"/>
    </location>
</feature>
<organism evidence="2 3">
    <name type="scientific">Candidatus Hakubella thermalkaliphila</name>
    <dbReference type="NCBI Taxonomy" id="2754717"/>
    <lineage>
        <taxon>Bacteria</taxon>
        <taxon>Bacillati</taxon>
        <taxon>Actinomycetota</taxon>
        <taxon>Actinomycetota incertae sedis</taxon>
        <taxon>Candidatus Hakubellales</taxon>
        <taxon>Candidatus Hakubellaceae</taxon>
        <taxon>Candidatus Hakubella</taxon>
    </lineage>
</organism>
<sequence length="119" mass="13838">MQEKWEAGEILKEKVQGPEEKPVMEEAPGHFEKESPMHRGAPHRMKIGLFSRENPFFIDFSNLKHEVGGATKLWNLPDRPRPSLRENPIQFLVNLVRYAYCGLVFFLARPFLCRGPPDY</sequence>
<evidence type="ECO:0000256" key="1">
    <source>
        <dbReference type="SAM" id="MobiDB-lite"/>
    </source>
</evidence>
<proteinExistence type="predicted"/>
<dbReference type="Proteomes" id="UP000574717">
    <property type="component" value="Unassembled WGS sequence"/>
</dbReference>
<dbReference type="RefSeq" id="WP_176237110.1">
    <property type="nucleotide sequence ID" value="NZ_BLRU01000175.1"/>
</dbReference>
<accession>A0A6V8NIM7</accession>
<evidence type="ECO:0000313" key="3">
    <source>
        <dbReference type="Proteomes" id="UP000574717"/>
    </source>
</evidence>
<comment type="caution">
    <text evidence="2">The sequence shown here is derived from an EMBL/GenBank/DDBJ whole genome shotgun (WGS) entry which is preliminary data.</text>
</comment>
<evidence type="ECO:0000313" key="2">
    <source>
        <dbReference type="EMBL" id="GFP19907.1"/>
    </source>
</evidence>
<dbReference type="AlphaFoldDB" id="A0A6V8NIM7"/>
<dbReference type="EMBL" id="BLRU01000175">
    <property type="protein sequence ID" value="GFP19907.1"/>
    <property type="molecule type" value="Genomic_DNA"/>
</dbReference>
<protein>
    <submittedName>
        <fullName evidence="2">Uncharacterized protein</fullName>
    </submittedName>
</protein>
<gene>
    <name evidence="2" type="ORF">HKBW3S03_01411</name>
</gene>
<reference evidence="2 3" key="1">
    <citation type="journal article" date="2020" name="Front. Microbiol.">
        <title>Single-cell genomics of novel Actinobacteria with the Wood-Ljungdahl pathway discovered in a serpentinizing system.</title>
        <authorList>
            <person name="Merino N."/>
            <person name="Kawai M."/>
            <person name="Boyd E.S."/>
            <person name="Colman D.R."/>
            <person name="McGlynn S.E."/>
            <person name="Nealson K.H."/>
            <person name="Kurokawa K."/>
            <person name="Hongoh Y."/>
        </authorList>
    </citation>
    <scope>NUCLEOTIDE SEQUENCE [LARGE SCALE GENOMIC DNA]</scope>
    <source>
        <strain evidence="2 3">S03</strain>
    </source>
</reference>
<name>A0A6V8NIM7_9ACTN</name>